<dbReference type="Gene3D" id="3.40.50.720">
    <property type="entry name" value="NAD(P)-binding Rossmann-like Domain"/>
    <property type="match status" value="2"/>
</dbReference>
<reference evidence="4 5" key="1">
    <citation type="submission" date="2021-04" db="EMBL/GenBank/DDBJ databases">
        <title>The genome sequence of type strain Ideonella paludis KCTC 32238.</title>
        <authorList>
            <person name="Liu Y."/>
        </authorList>
    </citation>
    <scope>NUCLEOTIDE SEQUENCE [LARGE SCALE GENOMIC DNA]</scope>
    <source>
        <strain evidence="4 5">KCTC 32238</strain>
    </source>
</reference>
<evidence type="ECO:0000256" key="2">
    <source>
        <dbReference type="ARBA" id="ARBA00023002"/>
    </source>
</evidence>
<organism evidence="4 5">
    <name type="scientific">Ideonella paludis</name>
    <dbReference type="NCBI Taxonomy" id="1233411"/>
    <lineage>
        <taxon>Bacteria</taxon>
        <taxon>Pseudomonadati</taxon>
        <taxon>Pseudomonadota</taxon>
        <taxon>Betaproteobacteria</taxon>
        <taxon>Burkholderiales</taxon>
        <taxon>Sphaerotilaceae</taxon>
        <taxon>Ideonella</taxon>
    </lineage>
</organism>
<evidence type="ECO:0000259" key="3">
    <source>
        <dbReference type="Pfam" id="PF07993"/>
    </source>
</evidence>
<dbReference type="PRINTS" id="PR00081">
    <property type="entry name" value="GDHRDH"/>
</dbReference>
<dbReference type="Pfam" id="PF07993">
    <property type="entry name" value="NAD_binding_4"/>
    <property type="match status" value="1"/>
</dbReference>
<dbReference type="InterPro" id="IPR013120">
    <property type="entry name" value="FAR_NAD-bd"/>
</dbReference>
<name>A0ABS5E269_9BURK</name>
<dbReference type="PROSITE" id="PS00061">
    <property type="entry name" value="ADH_SHORT"/>
    <property type="match status" value="1"/>
</dbReference>
<dbReference type="InterPro" id="IPR002347">
    <property type="entry name" value="SDR_fam"/>
</dbReference>
<gene>
    <name evidence="4" type="ORF">KAK11_19435</name>
</gene>
<dbReference type="NCBIfam" id="NF005539">
    <property type="entry name" value="PRK07201.1"/>
    <property type="match status" value="1"/>
</dbReference>
<protein>
    <submittedName>
        <fullName evidence="4">SDR family oxidoreductase</fullName>
    </submittedName>
</protein>
<dbReference type="PRINTS" id="PR00080">
    <property type="entry name" value="SDRFAMILY"/>
</dbReference>
<dbReference type="PANTHER" id="PTHR44196">
    <property type="entry name" value="DEHYDROGENASE/REDUCTASE SDR FAMILY MEMBER 7B"/>
    <property type="match status" value="1"/>
</dbReference>
<comment type="similarity">
    <text evidence="1">Belongs to the short-chain dehydrogenases/reductases (SDR) family.</text>
</comment>
<comment type="caution">
    <text evidence="4">The sequence shown here is derived from an EMBL/GenBank/DDBJ whole genome shotgun (WGS) entry which is preliminary data.</text>
</comment>
<feature type="domain" description="Thioester reductase (TE)" evidence="3">
    <location>
        <begin position="5"/>
        <end position="234"/>
    </location>
</feature>
<dbReference type="SUPFAM" id="SSF51735">
    <property type="entry name" value="NAD(P)-binding Rossmann-fold domains"/>
    <property type="match status" value="2"/>
</dbReference>
<dbReference type="Pfam" id="PF00106">
    <property type="entry name" value="adh_short"/>
    <property type="match status" value="1"/>
</dbReference>
<proteinExistence type="inferred from homology"/>
<keyword evidence="5" id="KW-1185">Reference proteome</keyword>
<dbReference type="CDD" id="cd05233">
    <property type="entry name" value="SDR_c"/>
    <property type="match status" value="1"/>
</dbReference>
<evidence type="ECO:0000256" key="1">
    <source>
        <dbReference type="ARBA" id="ARBA00006484"/>
    </source>
</evidence>
<dbReference type="Proteomes" id="UP000672097">
    <property type="component" value="Unassembled WGS sequence"/>
</dbReference>
<dbReference type="PANTHER" id="PTHR44196:SF1">
    <property type="entry name" value="DEHYDROGENASE_REDUCTASE SDR FAMILY MEMBER 7B"/>
    <property type="match status" value="1"/>
</dbReference>
<dbReference type="RefSeq" id="WP_210811066.1">
    <property type="nucleotide sequence ID" value="NZ_JAGQDG010000008.1"/>
</dbReference>
<evidence type="ECO:0000313" key="5">
    <source>
        <dbReference type="Proteomes" id="UP000672097"/>
    </source>
</evidence>
<dbReference type="InterPro" id="IPR036291">
    <property type="entry name" value="NAD(P)-bd_dom_sf"/>
</dbReference>
<keyword evidence="2" id="KW-0560">Oxidoreductase</keyword>
<dbReference type="EMBL" id="JAGQDG010000008">
    <property type="protein sequence ID" value="MBQ0937508.1"/>
    <property type="molecule type" value="Genomic_DNA"/>
</dbReference>
<dbReference type="InterPro" id="IPR020904">
    <property type="entry name" value="Sc_DH/Rdtase_CS"/>
</dbReference>
<evidence type="ECO:0000313" key="4">
    <source>
        <dbReference type="EMBL" id="MBQ0937508.1"/>
    </source>
</evidence>
<dbReference type="CDD" id="cd05263">
    <property type="entry name" value="MupV_like_SDR_e"/>
    <property type="match status" value="1"/>
</dbReference>
<dbReference type="InterPro" id="IPR057313">
    <property type="entry name" value="Maqu_2507-like"/>
</dbReference>
<sequence>MHYFVTGATGFIGKRLVKKLLARKGATVHFLLRPGSEGKVPDLLSFWGVSKQRAIPVMGDLTSRKLGVAPDVIKSLKGQIDAVYHLAAVYDLGADEDSQVQVNIEGTRNLVEFAKAVDAGHVHHVSSIAAAGLYEGVFREDMFDEAENLDHPYFMTKHESEKIVRTECKLPWTVYRPALVVGDSATGEMDKIDGPYYFFKLIQRMRQLLPPWMPTVGLEGGRINIVPVDFVVNALDHISHSKHELKGQCFHLVDPVGYRVGDVLDIFAKAAHAPKMNLFVNAALMGFIPKSVKKGLMALAPVRRVYNAVMKDLGLPEDMFTFINYPTRFDCRQTAAALKGSGIECPKLNDYAWRLWDYWERNLDPDLFIDRSLKGSVGGKVVLVTGGSSGIGLAAAIKFAEAGAITIICARGEDKLAEAVAEIKAKAGKEAQVHSYSVDISDEAGCAAFVKTLEEVHGGVDFLINNAGRSIRRAIENSYDRFHDFERTMQLNYFGCLRITMGLLPGMVAKRKGHVVNISSIGVLTNAPRFSAYVASKAALDAWTRCASSEFADQGISFTTINMPLVRTPMIAPTKIYNNVPTLSPEEAADMIAEACVYKPVRIATRLGIFGQVLHATVPRVAQIVMNTSFRMFPDSDAAKGDKAKGEKPKLSAEAMALQQMMRGIHF</sequence>
<accession>A0ABS5E269</accession>